<evidence type="ECO:0000256" key="1">
    <source>
        <dbReference type="ARBA" id="ARBA00004429"/>
    </source>
</evidence>
<comment type="subunit">
    <text evidence="7">The complex comprises the extracytoplasmic solute receptor protein and the two transmembrane proteins.</text>
</comment>
<comment type="subcellular location">
    <subcellularLocation>
        <location evidence="1 7">Cell inner membrane</location>
        <topology evidence="1 7">Multi-pass membrane protein</topology>
    </subcellularLocation>
</comment>
<evidence type="ECO:0000259" key="8">
    <source>
        <dbReference type="Pfam" id="PF06808"/>
    </source>
</evidence>
<comment type="similarity">
    <text evidence="7">Belongs to the TRAP transporter large permease family.</text>
</comment>
<evidence type="ECO:0000256" key="4">
    <source>
        <dbReference type="ARBA" id="ARBA00022692"/>
    </source>
</evidence>
<feature type="transmembrane region" description="Helical" evidence="7">
    <location>
        <begin position="47"/>
        <end position="66"/>
    </location>
</feature>
<name>A0A318T6G9_9HYPH</name>
<keyword evidence="3 7" id="KW-0997">Cell inner membrane</keyword>
<comment type="caution">
    <text evidence="9">The sequence shown here is derived from an EMBL/GenBank/DDBJ whole genome shotgun (WGS) entry which is preliminary data.</text>
</comment>
<dbReference type="OrthoDB" id="9790209at2"/>
<dbReference type="RefSeq" id="WP_110748520.1">
    <property type="nucleotide sequence ID" value="NZ_QJTF01000002.1"/>
</dbReference>
<dbReference type="Proteomes" id="UP000247454">
    <property type="component" value="Unassembled WGS sequence"/>
</dbReference>
<protein>
    <recommendedName>
        <fullName evidence="7">TRAP transporter large permease protein</fullName>
    </recommendedName>
</protein>
<dbReference type="PIRSF" id="PIRSF006066">
    <property type="entry name" value="HI0050"/>
    <property type="match status" value="1"/>
</dbReference>
<dbReference type="NCBIfam" id="TIGR00786">
    <property type="entry name" value="dctM"/>
    <property type="match status" value="1"/>
</dbReference>
<feature type="transmembrane region" description="Helical" evidence="7">
    <location>
        <begin position="213"/>
        <end position="234"/>
    </location>
</feature>
<organism evidence="9 10">
    <name type="scientific">Phyllobacterium leguminum</name>
    <dbReference type="NCBI Taxonomy" id="314237"/>
    <lineage>
        <taxon>Bacteria</taxon>
        <taxon>Pseudomonadati</taxon>
        <taxon>Pseudomonadota</taxon>
        <taxon>Alphaproteobacteria</taxon>
        <taxon>Hyphomicrobiales</taxon>
        <taxon>Phyllobacteriaceae</taxon>
        <taxon>Phyllobacterium</taxon>
    </lineage>
</organism>
<dbReference type="GO" id="GO:0005886">
    <property type="term" value="C:plasma membrane"/>
    <property type="evidence" value="ECO:0007669"/>
    <property type="project" value="UniProtKB-SubCell"/>
</dbReference>
<keyword evidence="2" id="KW-1003">Cell membrane</keyword>
<reference evidence="9 10" key="1">
    <citation type="submission" date="2018-06" db="EMBL/GenBank/DDBJ databases">
        <title>Genomic Encyclopedia of Type Strains, Phase III (KMG-III): the genomes of soil and plant-associated and newly described type strains.</title>
        <authorList>
            <person name="Whitman W."/>
        </authorList>
    </citation>
    <scope>NUCLEOTIDE SEQUENCE [LARGE SCALE GENOMIC DNA]</scope>
    <source>
        <strain evidence="9 10">ORS 1419</strain>
    </source>
</reference>
<dbReference type="Pfam" id="PF06808">
    <property type="entry name" value="DctM"/>
    <property type="match status" value="1"/>
</dbReference>
<dbReference type="EMBL" id="QJTF01000002">
    <property type="protein sequence ID" value="PYE90052.1"/>
    <property type="molecule type" value="Genomic_DNA"/>
</dbReference>
<keyword evidence="5 7" id="KW-1133">Transmembrane helix</keyword>
<dbReference type="InterPro" id="IPR010656">
    <property type="entry name" value="DctM"/>
</dbReference>
<feature type="transmembrane region" description="Helical" evidence="7">
    <location>
        <begin position="138"/>
        <end position="159"/>
    </location>
</feature>
<feature type="transmembrane region" description="Helical" evidence="7">
    <location>
        <begin position="240"/>
        <end position="256"/>
    </location>
</feature>
<feature type="transmembrane region" description="Helical" evidence="7">
    <location>
        <begin position="396"/>
        <end position="417"/>
    </location>
</feature>
<feature type="domain" description="TRAP C4-dicarboxylate transport system permease DctM subunit" evidence="8">
    <location>
        <begin position="7"/>
        <end position="416"/>
    </location>
</feature>
<evidence type="ECO:0000256" key="7">
    <source>
        <dbReference type="RuleBase" id="RU369079"/>
    </source>
</evidence>
<evidence type="ECO:0000313" key="9">
    <source>
        <dbReference type="EMBL" id="PYE90052.1"/>
    </source>
</evidence>
<keyword evidence="6 7" id="KW-0472">Membrane</keyword>
<evidence type="ECO:0000256" key="5">
    <source>
        <dbReference type="ARBA" id="ARBA00022989"/>
    </source>
</evidence>
<feature type="transmembrane region" description="Helical" evidence="7">
    <location>
        <begin position="78"/>
        <end position="98"/>
    </location>
</feature>
<gene>
    <name evidence="9" type="ORF">C7477_102140</name>
</gene>
<dbReference type="PANTHER" id="PTHR33362:SF4">
    <property type="entry name" value="2,3-DIKETO-L-GULONATE TRAP TRANSPORTER LARGE PERMEASE PROTEIN YIAN"/>
    <property type="match status" value="1"/>
</dbReference>
<feature type="transmembrane region" description="Helical" evidence="7">
    <location>
        <begin position="276"/>
        <end position="295"/>
    </location>
</feature>
<evidence type="ECO:0000256" key="2">
    <source>
        <dbReference type="ARBA" id="ARBA00022475"/>
    </source>
</evidence>
<dbReference type="AlphaFoldDB" id="A0A318T6G9"/>
<keyword evidence="10" id="KW-1185">Reference proteome</keyword>
<dbReference type="PANTHER" id="PTHR33362">
    <property type="entry name" value="SIALIC ACID TRAP TRANSPORTER PERMEASE PROTEIN SIAT-RELATED"/>
    <property type="match status" value="1"/>
</dbReference>
<comment type="function">
    <text evidence="7">Part of the tripartite ATP-independent periplasmic (TRAP) transport system.</text>
</comment>
<feature type="transmembrane region" description="Helical" evidence="7">
    <location>
        <begin position="315"/>
        <end position="343"/>
    </location>
</feature>
<sequence length="425" mass="44624">MTIAIFLGTLLGLMALGMPIAFALMLTGVALMVHLDFFDAQLLAQNMLAGADNFPLMAVPFFLLAGELMNAGGISRRMVDLAVTMVGHIKGGLGYVAIGAATLLASVSGSAIADTAAVAALLIPMMRSHGYNVERSSGLIASGGIIAPIIPPSMSFIIYGVATNVSITKLFMAGIAPGLMMAAVLVGVWSWVARKENVPPRPRQPWSVRGKALLDAFWALLMPVIIIGGMRGGLFTPTEAAVVAAVYALFVGLFIYRGLKIADLPKLFVASAKTTAVVMFLVASALFTSYMITLADLPNLVISLLDPLLDQPKLLMAAIIILLTLVGTAMDLTPTILILGPILSPLAVKAGIDPIYFGVMFVLVGAVGLLTPPVGTVLNVVAGVANIRLEGVIRGVWPYIIAYTALLALFILIPELITVPAKWLH</sequence>
<keyword evidence="4 7" id="KW-0812">Transmembrane</keyword>
<proteinExistence type="inferred from homology"/>
<evidence type="ECO:0000313" key="10">
    <source>
        <dbReference type="Proteomes" id="UP000247454"/>
    </source>
</evidence>
<keyword evidence="7" id="KW-0813">Transport</keyword>
<dbReference type="InterPro" id="IPR004681">
    <property type="entry name" value="TRAP_DctM"/>
</dbReference>
<feature type="transmembrane region" description="Helical" evidence="7">
    <location>
        <begin position="355"/>
        <end position="376"/>
    </location>
</feature>
<evidence type="ECO:0000256" key="6">
    <source>
        <dbReference type="ARBA" id="ARBA00023136"/>
    </source>
</evidence>
<dbReference type="GO" id="GO:0022857">
    <property type="term" value="F:transmembrane transporter activity"/>
    <property type="evidence" value="ECO:0007669"/>
    <property type="project" value="UniProtKB-UniRule"/>
</dbReference>
<feature type="transmembrane region" description="Helical" evidence="7">
    <location>
        <begin position="104"/>
        <end position="126"/>
    </location>
</feature>
<evidence type="ECO:0000256" key="3">
    <source>
        <dbReference type="ARBA" id="ARBA00022519"/>
    </source>
</evidence>
<accession>A0A318T6G9</accession>
<feature type="transmembrane region" description="Helical" evidence="7">
    <location>
        <begin position="171"/>
        <end position="192"/>
    </location>
</feature>